<dbReference type="AlphaFoldDB" id="A0A1W2CHH6"/>
<dbReference type="EC" id="2.7.13.3" evidence="2"/>
<keyword evidence="6 11" id="KW-0418">Kinase</keyword>
<dbReference type="GO" id="GO:0005524">
    <property type="term" value="F:ATP binding"/>
    <property type="evidence" value="ECO:0007669"/>
    <property type="project" value="UniProtKB-KW"/>
</dbReference>
<dbReference type="CDD" id="cd16917">
    <property type="entry name" value="HATPase_UhpB-NarQ-NarX-like"/>
    <property type="match status" value="1"/>
</dbReference>
<dbReference type="InterPro" id="IPR050482">
    <property type="entry name" value="Sensor_HK_TwoCompSys"/>
</dbReference>
<dbReference type="GO" id="GO:0046983">
    <property type="term" value="F:protein dimerization activity"/>
    <property type="evidence" value="ECO:0007669"/>
    <property type="project" value="InterPro"/>
</dbReference>
<keyword evidence="12" id="KW-1185">Reference proteome</keyword>
<evidence type="ECO:0000259" key="10">
    <source>
        <dbReference type="SMART" id="SM00387"/>
    </source>
</evidence>
<dbReference type="Proteomes" id="UP000192674">
    <property type="component" value="Unassembled WGS sequence"/>
</dbReference>
<reference evidence="11 12" key="1">
    <citation type="submission" date="2017-04" db="EMBL/GenBank/DDBJ databases">
        <authorList>
            <person name="Afonso C.L."/>
            <person name="Miller P.J."/>
            <person name="Scott M.A."/>
            <person name="Spackman E."/>
            <person name="Goraichik I."/>
            <person name="Dimitrov K.M."/>
            <person name="Suarez D.L."/>
            <person name="Swayne D.E."/>
        </authorList>
    </citation>
    <scope>NUCLEOTIDE SEQUENCE [LARGE SCALE GENOMIC DNA]</scope>
    <source>
        <strain evidence="11 12">DSM 43828</strain>
    </source>
</reference>
<comment type="catalytic activity">
    <reaction evidence="1">
        <text>ATP + protein L-histidine = ADP + protein N-phospho-L-histidine.</text>
        <dbReference type="EC" id="2.7.13.3"/>
    </reaction>
</comment>
<dbReference type="GO" id="GO:0016020">
    <property type="term" value="C:membrane"/>
    <property type="evidence" value="ECO:0007669"/>
    <property type="project" value="InterPro"/>
</dbReference>
<evidence type="ECO:0000256" key="4">
    <source>
        <dbReference type="ARBA" id="ARBA00022679"/>
    </source>
</evidence>
<dbReference type="Gene3D" id="3.30.565.10">
    <property type="entry name" value="Histidine kinase-like ATPase, C-terminal domain"/>
    <property type="match status" value="1"/>
</dbReference>
<keyword evidence="3" id="KW-0597">Phosphoprotein</keyword>
<feature type="transmembrane region" description="Helical" evidence="9">
    <location>
        <begin position="123"/>
        <end position="140"/>
    </location>
</feature>
<dbReference type="InterPro" id="IPR003594">
    <property type="entry name" value="HATPase_dom"/>
</dbReference>
<keyword evidence="8" id="KW-0902">Two-component regulatory system</keyword>
<dbReference type="EMBL" id="FWXV01000002">
    <property type="protein sequence ID" value="SMC84078.1"/>
    <property type="molecule type" value="Genomic_DNA"/>
</dbReference>
<dbReference type="SUPFAM" id="SSF55874">
    <property type="entry name" value="ATPase domain of HSP90 chaperone/DNA topoisomerase II/histidine kinase"/>
    <property type="match status" value="1"/>
</dbReference>
<evidence type="ECO:0000256" key="5">
    <source>
        <dbReference type="ARBA" id="ARBA00022741"/>
    </source>
</evidence>
<evidence type="ECO:0000313" key="11">
    <source>
        <dbReference type="EMBL" id="SMC84078.1"/>
    </source>
</evidence>
<gene>
    <name evidence="11" type="ORF">SAMN05661093_01987</name>
</gene>
<dbReference type="GO" id="GO:0000155">
    <property type="term" value="F:phosphorelay sensor kinase activity"/>
    <property type="evidence" value="ECO:0007669"/>
    <property type="project" value="InterPro"/>
</dbReference>
<keyword evidence="9" id="KW-0812">Transmembrane</keyword>
<evidence type="ECO:0000256" key="6">
    <source>
        <dbReference type="ARBA" id="ARBA00022777"/>
    </source>
</evidence>
<dbReference type="InterPro" id="IPR036890">
    <property type="entry name" value="HATPase_C_sf"/>
</dbReference>
<evidence type="ECO:0000256" key="3">
    <source>
        <dbReference type="ARBA" id="ARBA00022553"/>
    </source>
</evidence>
<keyword evidence="9" id="KW-0472">Membrane</keyword>
<keyword evidence="5" id="KW-0547">Nucleotide-binding</keyword>
<dbReference type="InterPro" id="IPR055558">
    <property type="entry name" value="DUF7134"/>
</dbReference>
<feature type="transmembrane region" description="Helical" evidence="9">
    <location>
        <begin position="90"/>
        <end position="111"/>
    </location>
</feature>
<dbReference type="Pfam" id="PF23539">
    <property type="entry name" value="DUF7134"/>
    <property type="match status" value="1"/>
</dbReference>
<evidence type="ECO:0000256" key="8">
    <source>
        <dbReference type="ARBA" id="ARBA00023012"/>
    </source>
</evidence>
<protein>
    <recommendedName>
        <fullName evidence="2">histidine kinase</fullName>
        <ecNumber evidence="2">2.7.13.3</ecNumber>
    </recommendedName>
</protein>
<name>A0A1W2CHH6_KIBAR</name>
<dbReference type="SMART" id="SM00387">
    <property type="entry name" value="HATPase_c"/>
    <property type="match status" value="1"/>
</dbReference>
<dbReference type="OrthoDB" id="227596at2"/>
<evidence type="ECO:0000256" key="1">
    <source>
        <dbReference type="ARBA" id="ARBA00000085"/>
    </source>
</evidence>
<dbReference type="Gene3D" id="1.20.5.1930">
    <property type="match status" value="1"/>
</dbReference>
<keyword evidence="9" id="KW-1133">Transmembrane helix</keyword>
<accession>A0A1W2CHH6</accession>
<evidence type="ECO:0000313" key="12">
    <source>
        <dbReference type="Proteomes" id="UP000192674"/>
    </source>
</evidence>
<feature type="transmembrane region" description="Helical" evidence="9">
    <location>
        <begin position="12"/>
        <end position="35"/>
    </location>
</feature>
<dbReference type="PANTHER" id="PTHR24421:SF10">
    <property type="entry name" value="NITRATE_NITRITE SENSOR PROTEIN NARQ"/>
    <property type="match status" value="1"/>
</dbReference>
<dbReference type="PANTHER" id="PTHR24421">
    <property type="entry name" value="NITRATE/NITRITE SENSOR PROTEIN NARX-RELATED"/>
    <property type="match status" value="1"/>
</dbReference>
<keyword evidence="4" id="KW-0808">Transferase</keyword>
<organism evidence="11 12">
    <name type="scientific">Kibdelosporangium aridum</name>
    <dbReference type="NCBI Taxonomy" id="2030"/>
    <lineage>
        <taxon>Bacteria</taxon>
        <taxon>Bacillati</taxon>
        <taxon>Actinomycetota</taxon>
        <taxon>Actinomycetes</taxon>
        <taxon>Pseudonocardiales</taxon>
        <taxon>Pseudonocardiaceae</taxon>
        <taxon>Kibdelosporangium</taxon>
    </lineage>
</organism>
<sequence length="363" mass="38502">MVNRPWIADTVWAAVLAVLSVYSSFPNITACLLALPLCASLAIRRTFPVVAFAVGAVSAAAQTWLLPHVNVSAAAVLVMVYSLRRWSGRTLGLIGLGTALVWAVIAPLIWLHGSSAKDIATTALSYSLIVLTVYGFGLRVREREEAALMAARAEAAEERSEIAREVHDIVAHSLSLIAVQAEGGRSLVSRRPDRAAEILDVIADESRKALNEIREMVSVLRRGGLLEDQRGSAGIRELVERIGDRATLTVTGEINPALGFTTYRVIQEALTNFLRHAGPKATVDVQVAVDAEKAEITVRDNGNGTAAATDGKGHGLTTMHERIQAHGGTMTAGPQRDGGYQVHAVIPVGASKDAALLSGAGML</sequence>
<dbReference type="Pfam" id="PF02518">
    <property type="entry name" value="HATPase_c"/>
    <property type="match status" value="1"/>
</dbReference>
<dbReference type="Pfam" id="PF07730">
    <property type="entry name" value="HisKA_3"/>
    <property type="match status" value="1"/>
</dbReference>
<keyword evidence="7" id="KW-0067">ATP-binding</keyword>
<dbReference type="InterPro" id="IPR011712">
    <property type="entry name" value="Sig_transdc_His_kin_sub3_dim/P"/>
</dbReference>
<dbReference type="RefSeq" id="WP_143446256.1">
    <property type="nucleotide sequence ID" value="NZ_FWXV01000002.1"/>
</dbReference>
<evidence type="ECO:0000256" key="7">
    <source>
        <dbReference type="ARBA" id="ARBA00022840"/>
    </source>
</evidence>
<evidence type="ECO:0000256" key="9">
    <source>
        <dbReference type="SAM" id="Phobius"/>
    </source>
</evidence>
<feature type="domain" description="Histidine kinase/HSP90-like ATPase" evidence="10">
    <location>
        <begin position="257"/>
        <end position="350"/>
    </location>
</feature>
<proteinExistence type="predicted"/>
<evidence type="ECO:0000256" key="2">
    <source>
        <dbReference type="ARBA" id="ARBA00012438"/>
    </source>
</evidence>